<comment type="caution">
    <text evidence="2">The sequence shown here is derived from an EMBL/GenBank/DDBJ whole genome shotgun (WGS) entry which is preliminary data.</text>
</comment>
<reference evidence="2" key="1">
    <citation type="submission" date="2019-08" db="EMBL/GenBank/DDBJ databases">
        <authorList>
            <person name="Kucharzyk K."/>
            <person name="Murdoch R.W."/>
            <person name="Higgins S."/>
            <person name="Loffler F."/>
        </authorList>
    </citation>
    <scope>NUCLEOTIDE SEQUENCE</scope>
</reference>
<organism evidence="2">
    <name type="scientific">bioreactor metagenome</name>
    <dbReference type="NCBI Taxonomy" id="1076179"/>
    <lineage>
        <taxon>unclassified sequences</taxon>
        <taxon>metagenomes</taxon>
        <taxon>ecological metagenomes</taxon>
    </lineage>
</organism>
<evidence type="ECO:0000259" key="1">
    <source>
        <dbReference type="Pfam" id="PF22691"/>
    </source>
</evidence>
<gene>
    <name evidence="2" type="ORF">SDC9_104508</name>
</gene>
<dbReference type="InterPro" id="IPR055140">
    <property type="entry name" value="Thiolase_C_2"/>
</dbReference>
<sequence length="95" mass="10265">MGDYGFYDKKKARDFLTVENLGPGGEFPVNTGGGLLAESYNMGLTPMAEAVMQMSGRCGDRQLGVLPGTKMPEFTIISDNGGYYQSNETTILERG</sequence>
<feature type="domain" description="Thiolase C-terminal" evidence="1">
    <location>
        <begin position="3"/>
        <end position="94"/>
    </location>
</feature>
<dbReference type="EMBL" id="VSSQ01016393">
    <property type="protein sequence ID" value="MPM57685.1"/>
    <property type="molecule type" value="Genomic_DNA"/>
</dbReference>
<accession>A0A645AWR8</accession>
<name>A0A645AWR8_9ZZZZ</name>
<dbReference type="Pfam" id="PF22691">
    <property type="entry name" value="Thiolase_C_1"/>
    <property type="match status" value="1"/>
</dbReference>
<dbReference type="GO" id="GO:0016746">
    <property type="term" value="F:acyltransferase activity"/>
    <property type="evidence" value="ECO:0007669"/>
    <property type="project" value="InterPro"/>
</dbReference>
<evidence type="ECO:0000313" key="2">
    <source>
        <dbReference type="EMBL" id="MPM57685.1"/>
    </source>
</evidence>
<proteinExistence type="predicted"/>
<dbReference type="AlphaFoldDB" id="A0A645AWR8"/>
<dbReference type="InterPro" id="IPR016039">
    <property type="entry name" value="Thiolase-like"/>
</dbReference>
<protein>
    <recommendedName>
        <fullName evidence="1">Thiolase C-terminal domain-containing protein</fullName>
    </recommendedName>
</protein>
<dbReference type="Gene3D" id="3.40.47.10">
    <property type="match status" value="1"/>
</dbReference>